<reference evidence="3" key="3">
    <citation type="submission" date="2020-12" db="UniProtKB">
        <authorList>
            <consortium name="EnsemblPlants"/>
        </authorList>
    </citation>
    <scope>IDENTIFICATION</scope>
</reference>
<dbReference type="Gramene" id="Pp3c7_8480V3.1">
    <property type="protein sequence ID" value="PAC:32924409.CDS.1"/>
    <property type="gene ID" value="Pp3c7_8480"/>
</dbReference>
<dbReference type="Proteomes" id="UP000006727">
    <property type="component" value="Chromosome 7"/>
</dbReference>
<evidence type="ECO:0000313" key="4">
    <source>
        <dbReference type="Proteomes" id="UP000006727"/>
    </source>
</evidence>
<dbReference type="EnsemblPlants" id="Pp3c7_8480V3.1">
    <property type="protein sequence ID" value="PAC:32924409.CDS.1"/>
    <property type="gene ID" value="Pp3c7_8480"/>
</dbReference>
<organism evidence="2">
    <name type="scientific">Physcomitrium patens</name>
    <name type="common">Spreading-leaved earth moss</name>
    <name type="synonym">Physcomitrella patens</name>
    <dbReference type="NCBI Taxonomy" id="3218"/>
    <lineage>
        <taxon>Eukaryota</taxon>
        <taxon>Viridiplantae</taxon>
        <taxon>Streptophyta</taxon>
        <taxon>Embryophyta</taxon>
        <taxon>Bryophyta</taxon>
        <taxon>Bryophytina</taxon>
        <taxon>Bryopsida</taxon>
        <taxon>Funariidae</taxon>
        <taxon>Funariales</taxon>
        <taxon>Funariaceae</taxon>
        <taxon>Physcomitrium</taxon>
    </lineage>
</organism>
<feature type="region of interest" description="Disordered" evidence="1">
    <location>
        <begin position="136"/>
        <end position="164"/>
    </location>
</feature>
<evidence type="ECO:0000256" key="1">
    <source>
        <dbReference type="SAM" id="MobiDB-lite"/>
    </source>
</evidence>
<dbReference type="AlphaFoldDB" id="A0A2K1KAZ4"/>
<evidence type="ECO:0000313" key="2">
    <source>
        <dbReference type="EMBL" id="PNR50941.1"/>
    </source>
</evidence>
<sequence>MFDTFRRVQTFSSPIQKTMATPAHSANVDSQTTNSELEVQEEWLPKRHPTDTSIPIEPQPKESRVRERSLSRMVSAIPYNPAEHYLDTEWISPRATFIHHLDENERRLDAELVADMRRWNQEIEDTESALNDLATPKRWPTCARGGNETGRARDSAVRETTEQELRPELLLPPHRYRHFKHDQDLLAPEDWDETHRQSTFVGSRLHPLAATGHRRHHDKVPVPRPPLLVAAPFKTNYLSDF</sequence>
<feature type="compositionally biased region" description="Basic and acidic residues" evidence="1">
    <location>
        <begin position="150"/>
        <end position="164"/>
    </location>
</feature>
<name>A0A2K1KAZ4_PHYPA</name>
<reference evidence="2 4" key="2">
    <citation type="journal article" date="2018" name="Plant J.">
        <title>The Physcomitrella patens chromosome-scale assembly reveals moss genome structure and evolution.</title>
        <authorList>
            <person name="Lang D."/>
            <person name="Ullrich K.K."/>
            <person name="Murat F."/>
            <person name="Fuchs J."/>
            <person name="Jenkins J."/>
            <person name="Haas F.B."/>
            <person name="Piednoel M."/>
            <person name="Gundlach H."/>
            <person name="Van Bel M."/>
            <person name="Meyberg R."/>
            <person name="Vives C."/>
            <person name="Morata J."/>
            <person name="Symeonidi A."/>
            <person name="Hiss M."/>
            <person name="Muchero W."/>
            <person name="Kamisugi Y."/>
            <person name="Saleh O."/>
            <person name="Blanc G."/>
            <person name="Decker E.L."/>
            <person name="van Gessel N."/>
            <person name="Grimwood J."/>
            <person name="Hayes R.D."/>
            <person name="Graham S.W."/>
            <person name="Gunter L.E."/>
            <person name="McDaniel S.F."/>
            <person name="Hoernstein S.N.W."/>
            <person name="Larsson A."/>
            <person name="Li F.W."/>
            <person name="Perroud P.F."/>
            <person name="Phillips J."/>
            <person name="Ranjan P."/>
            <person name="Rokshar D.S."/>
            <person name="Rothfels C.J."/>
            <person name="Schneider L."/>
            <person name="Shu S."/>
            <person name="Stevenson D.W."/>
            <person name="Thummler F."/>
            <person name="Tillich M."/>
            <person name="Villarreal Aguilar J.C."/>
            <person name="Widiez T."/>
            <person name="Wong G.K."/>
            <person name="Wymore A."/>
            <person name="Zhang Y."/>
            <person name="Zimmer A.D."/>
            <person name="Quatrano R.S."/>
            <person name="Mayer K.F.X."/>
            <person name="Goodstein D."/>
            <person name="Casacuberta J.M."/>
            <person name="Vandepoele K."/>
            <person name="Reski R."/>
            <person name="Cuming A.C."/>
            <person name="Tuskan G.A."/>
            <person name="Maumus F."/>
            <person name="Salse J."/>
            <person name="Schmutz J."/>
            <person name="Rensing S.A."/>
        </authorList>
    </citation>
    <scope>NUCLEOTIDE SEQUENCE [LARGE SCALE GENOMIC DNA]</scope>
    <source>
        <strain evidence="3 4">cv. Gransden 2004</strain>
    </source>
</reference>
<dbReference type="EMBL" id="ABEU02000007">
    <property type="protein sequence ID" value="PNR50941.1"/>
    <property type="molecule type" value="Genomic_DNA"/>
</dbReference>
<keyword evidence="4" id="KW-1185">Reference proteome</keyword>
<dbReference type="InParanoid" id="A0A2K1KAZ4"/>
<gene>
    <name evidence="2" type="ORF">PHYPA_010127</name>
</gene>
<accession>A0A2K1KAZ4</accession>
<protein>
    <submittedName>
        <fullName evidence="2 3">Uncharacterized protein</fullName>
    </submittedName>
</protein>
<evidence type="ECO:0000313" key="3">
    <source>
        <dbReference type="EnsemblPlants" id="PAC:32924409.CDS.1"/>
    </source>
</evidence>
<reference evidence="2 4" key="1">
    <citation type="journal article" date="2008" name="Science">
        <title>The Physcomitrella genome reveals evolutionary insights into the conquest of land by plants.</title>
        <authorList>
            <person name="Rensing S."/>
            <person name="Lang D."/>
            <person name="Zimmer A."/>
            <person name="Terry A."/>
            <person name="Salamov A."/>
            <person name="Shapiro H."/>
            <person name="Nishiyama T."/>
            <person name="Perroud P.-F."/>
            <person name="Lindquist E."/>
            <person name="Kamisugi Y."/>
            <person name="Tanahashi T."/>
            <person name="Sakakibara K."/>
            <person name="Fujita T."/>
            <person name="Oishi K."/>
            <person name="Shin-I T."/>
            <person name="Kuroki Y."/>
            <person name="Toyoda A."/>
            <person name="Suzuki Y."/>
            <person name="Hashimoto A."/>
            <person name="Yamaguchi K."/>
            <person name="Sugano A."/>
            <person name="Kohara Y."/>
            <person name="Fujiyama A."/>
            <person name="Anterola A."/>
            <person name="Aoki S."/>
            <person name="Ashton N."/>
            <person name="Barbazuk W.B."/>
            <person name="Barker E."/>
            <person name="Bennetzen J."/>
            <person name="Bezanilla M."/>
            <person name="Blankenship R."/>
            <person name="Cho S.H."/>
            <person name="Dutcher S."/>
            <person name="Estelle M."/>
            <person name="Fawcett J.A."/>
            <person name="Gundlach H."/>
            <person name="Hanada K."/>
            <person name="Heyl A."/>
            <person name="Hicks K.A."/>
            <person name="Hugh J."/>
            <person name="Lohr M."/>
            <person name="Mayer K."/>
            <person name="Melkozernov A."/>
            <person name="Murata T."/>
            <person name="Nelson D."/>
            <person name="Pils B."/>
            <person name="Prigge M."/>
            <person name="Reiss B."/>
            <person name="Renner T."/>
            <person name="Rombauts S."/>
            <person name="Rushton P."/>
            <person name="Sanderfoot A."/>
            <person name="Schween G."/>
            <person name="Shiu S.-H."/>
            <person name="Stueber K."/>
            <person name="Theodoulou F.L."/>
            <person name="Tu H."/>
            <person name="Van de Peer Y."/>
            <person name="Verrier P.J."/>
            <person name="Waters E."/>
            <person name="Wood A."/>
            <person name="Yang L."/>
            <person name="Cove D."/>
            <person name="Cuming A."/>
            <person name="Hasebe M."/>
            <person name="Lucas S."/>
            <person name="Mishler D.B."/>
            <person name="Reski R."/>
            <person name="Grigoriev I."/>
            <person name="Quatrano R.S."/>
            <person name="Boore J.L."/>
        </authorList>
    </citation>
    <scope>NUCLEOTIDE SEQUENCE [LARGE SCALE GENOMIC DNA]</scope>
    <source>
        <strain evidence="3 4">cv. Gransden 2004</strain>
    </source>
</reference>
<feature type="region of interest" description="Disordered" evidence="1">
    <location>
        <begin position="16"/>
        <end position="67"/>
    </location>
</feature>
<proteinExistence type="predicted"/>
<dbReference type="PaxDb" id="3218-PP1S42_97V6.1"/>
<feature type="compositionally biased region" description="Polar residues" evidence="1">
    <location>
        <begin position="27"/>
        <end position="37"/>
    </location>
</feature>